<name>A0A1A8JKX8_NOTKU</name>
<feature type="transmembrane region" description="Helical" evidence="1">
    <location>
        <begin position="29"/>
        <end position="47"/>
    </location>
</feature>
<organism evidence="2">
    <name type="scientific">Nothobranchius kuhntae</name>
    <name type="common">Beira killifish</name>
    <dbReference type="NCBI Taxonomy" id="321403"/>
    <lineage>
        <taxon>Eukaryota</taxon>
        <taxon>Metazoa</taxon>
        <taxon>Chordata</taxon>
        <taxon>Craniata</taxon>
        <taxon>Vertebrata</taxon>
        <taxon>Euteleostomi</taxon>
        <taxon>Actinopterygii</taxon>
        <taxon>Neopterygii</taxon>
        <taxon>Teleostei</taxon>
        <taxon>Neoteleostei</taxon>
        <taxon>Acanthomorphata</taxon>
        <taxon>Ovalentaria</taxon>
        <taxon>Atherinomorphae</taxon>
        <taxon>Cyprinodontiformes</taxon>
        <taxon>Nothobranchiidae</taxon>
        <taxon>Nothobranchius</taxon>
    </lineage>
</organism>
<evidence type="ECO:0000256" key="1">
    <source>
        <dbReference type="SAM" id="Phobius"/>
    </source>
</evidence>
<reference evidence="2" key="1">
    <citation type="submission" date="2016-05" db="EMBL/GenBank/DDBJ databases">
        <authorList>
            <person name="Lavstsen T."/>
            <person name="Jespersen J.S."/>
        </authorList>
    </citation>
    <scope>NUCLEOTIDE SEQUENCE</scope>
    <source>
        <tissue evidence="2">Brain</tissue>
    </source>
</reference>
<dbReference type="EMBL" id="HAEE01000750">
    <property type="protein sequence ID" value="SBR20766.1"/>
    <property type="molecule type" value="Transcribed_RNA"/>
</dbReference>
<gene>
    <name evidence="2" type="primary">Nfu_g_1_005558</name>
</gene>
<evidence type="ECO:0000313" key="2">
    <source>
        <dbReference type="EMBL" id="SBR20766.1"/>
    </source>
</evidence>
<accession>A0A1A8JKX8</accession>
<dbReference type="AlphaFoldDB" id="A0A1A8JKX8"/>
<keyword evidence="1" id="KW-1133">Transmembrane helix</keyword>
<keyword evidence="1" id="KW-0812">Transmembrane</keyword>
<feature type="transmembrane region" description="Helical" evidence="1">
    <location>
        <begin position="67"/>
        <end position="90"/>
    </location>
</feature>
<reference evidence="2" key="2">
    <citation type="submission" date="2016-06" db="EMBL/GenBank/DDBJ databases">
        <title>The genome of a short-lived fish provides insights into sex chromosome evolution and the genetic control of aging.</title>
        <authorList>
            <person name="Reichwald K."/>
            <person name="Felder M."/>
            <person name="Petzold A."/>
            <person name="Koch P."/>
            <person name="Groth M."/>
            <person name="Platzer M."/>
        </authorList>
    </citation>
    <scope>NUCLEOTIDE SEQUENCE</scope>
    <source>
        <tissue evidence="2">Brain</tissue>
    </source>
</reference>
<sequence length="113" mass="12777">MKIPDSVYQKIRISIKINVQLNSVNMKSMSMYSPPYLAGVPLAWITAAMRHDMESIRHFSGFMRAHVALIVVFSSFELLGLAFCIFFTIAHRFSTRLRSDEFAGQSKTGIPCT</sequence>
<keyword evidence="1" id="KW-0472">Membrane</keyword>
<proteinExistence type="predicted"/>
<protein>
    <submittedName>
        <fullName evidence="2">Uncharacterized protein</fullName>
    </submittedName>
</protein>